<keyword evidence="5 6" id="KW-0472">Membrane</keyword>
<dbReference type="Proteomes" id="UP000094472">
    <property type="component" value="Unassembled WGS sequence"/>
</dbReference>
<evidence type="ECO:0000256" key="1">
    <source>
        <dbReference type="ARBA" id="ARBA00004651"/>
    </source>
</evidence>
<dbReference type="OrthoDB" id="9800982at2"/>
<evidence type="ECO:0000313" key="7">
    <source>
        <dbReference type="EMBL" id="ODR97368.1"/>
    </source>
</evidence>
<proteinExistence type="predicted"/>
<feature type="transmembrane region" description="Helical" evidence="6">
    <location>
        <begin position="181"/>
        <end position="203"/>
    </location>
</feature>
<dbReference type="RefSeq" id="WP_069441920.1">
    <property type="nucleotide sequence ID" value="NZ_LPWF01000026.1"/>
</dbReference>
<feature type="transmembrane region" description="Helical" evidence="6">
    <location>
        <begin position="139"/>
        <end position="161"/>
    </location>
</feature>
<feature type="transmembrane region" description="Helical" evidence="6">
    <location>
        <begin position="98"/>
        <end position="119"/>
    </location>
</feature>
<evidence type="ECO:0000256" key="3">
    <source>
        <dbReference type="ARBA" id="ARBA00022692"/>
    </source>
</evidence>
<evidence type="ECO:0000313" key="8">
    <source>
        <dbReference type="Proteomes" id="UP000094472"/>
    </source>
</evidence>
<keyword evidence="2" id="KW-1003">Cell membrane</keyword>
<accession>A0A1E3VUZ2</accession>
<evidence type="ECO:0000256" key="5">
    <source>
        <dbReference type="ARBA" id="ARBA00023136"/>
    </source>
</evidence>
<keyword evidence="4 6" id="KW-1133">Transmembrane helix</keyword>
<organism evidence="7 8">
    <name type="scientific">Methyloceanibacter superfactus</name>
    <dbReference type="NCBI Taxonomy" id="1774969"/>
    <lineage>
        <taxon>Bacteria</taxon>
        <taxon>Pseudomonadati</taxon>
        <taxon>Pseudomonadota</taxon>
        <taxon>Alphaproteobacteria</taxon>
        <taxon>Hyphomicrobiales</taxon>
        <taxon>Hyphomicrobiaceae</taxon>
        <taxon>Methyloceanibacter</taxon>
    </lineage>
</organism>
<dbReference type="EMBL" id="LPWF01000026">
    <property type="protein sequence ID" value="ODR97368.1"/>
    <property type="molecule type" value="Genomic_DNA"/>
</dbReference>
<comment type="subcellular location">
    <subcellularLocation>
        <location evidence="1">Cell membrane</location>
        <topology evidence="1">Multi-pass membrane protein</topology>
    </subcellularLocation>
</comment>
<gene>
    <name evidence="7" type="ORF">AUC69_12190</name>
</gene>
<evidence type="ECO:0000256" key="4">
    <source>
        <dbReference type="ARBA" id="ARBA00022989"/>
    </source>
</evidence>
<evidence type="ECO:0008006" key="9">
    <source>
        <dbReference type="Google" id="ProtNLM"/>
    </source>
</evidence>
<name>A0A1E3VUZ2_9HYPH</name>
<dbReference type="AlphaFoldDB" id="A0A1E3VUZ2"/>
<keyword evidence="3 6" id="KW-0812">Transmembrane</keyword>
<comment type="caution">
    <text evidence="7">The sequence shown here is derived from an EMBL/GenBank/DDBJ whole genome shotgun (WGS) entry which is preliminary data.</text>
</comment>
<evidence type="ECO:0000256" key="6">
    <source>
        <dbReference type="SAM" id="Phobius"/>
    </source>
</evidence>
<dbReference type="STRING" id="1774969.AUC69_12190"/>
<evidence type="ECO:0000256" key="2">
    <source>
        <dbReference type="ARBA" id="ARBA00022475"/>
    </source>
</evidence>
<dbReference type="PANTHER" id="PTHR30250">
    <property type="entry name" value="PST FAMILY PREDICTED COLANIC ACID TRANSPORTER"/>
    <property type="match status" value="1"/>
</dbReference>
<dbReference type="GO" id="GO:0005886">
    <property type="term" value="C:plasma membrane"/>
    <property type="evidence" value="ECO:0007669"/>
    <property type="project" value="UniProtKB-SubCell"/>
</dbReference>
<sequence length="280" mass="29275">MLLGGVLLLIAAGVTLTASNVTLLLTVVFTGLALTQYLLLRKDVPVRAGAAPVAPPRLVRIWRREATPLIVVALFTYFFADVDILMVTPLLASADTAIVGLCLKLALLVGFAVQVAHQVVVPDLADAHARKDHSIIRDVVLKALAFPLAVTIAAIVIVALWGETILSLFGPEFTSAKLPLLILLVCQLARAVFGPNVPLLTVIGAQRQNAALAVAALVVLGLSNLVLAPLYGVLGAALAVAVATVFWLGACSIVLARLSGLRTDAVYLLGRLIAARQAKA</sequence>
<feature type="transmembrane region" description="Helical" evidence="6">
    <location>
        <begin position="210"/>
        <end position="231"/>
    </location>
</feature>
<dbReference type="InterPro" id="IPR050833">
    <property type="entry name" value="Poly_Biosynth_Transport"/>
</dbReference>
<protein>
    <recommendedName>
        <fullName evidence="9">Polysaccharide biosynthesis protein C-terminal domain-containing protein</fullName>
    </recommendedName>
</protein>
<feature type="transmembrane region" description="Helical" evidence="6">
    <location>
        <begin position="69"/>
        <end position="92"/>
    </location>
</feature>
<feature type="transmembrane region" description="Helical" evidence="6">
    <location>
        <begin position="237"/>
        <end position="258"/>
    </location>
</feature>
<reference evidence="7 8" key="1">
    <citation type="journal article" date="2016" name="Environ. Microbiol.">
        <title>New Methyloceanibacter diversity from North Sea sediments includes methanotroph containing solely the soluble methane monooxygenase.</title>
        <authorList>
            <person name="Vekeman B."/>
            <person name="Kerckhof F.M."/>
            <person name="Cremers G."/>
            <person name="de Vos P."/>
            <person name="Vandamme P."/>
            <person name="Boon N."/>
            <person name="Op den Camp H.J."/>
            <person name="Heylen K."/>
        </authorList>
    </citation>
    <scope>NUCLEOTIDE SEQUENCE [LARGE SCALE GENOMIC DNA]</scope>
    <source>
        <strain evidence="7 8">R-67175</strain>
    </source>
</reference>
<keyword evidence="8" id="KW-1185">Reference proteome</keyword>
<dbReference type="PANTHER" id="PTHR30250:SF11">
    <property type="entry name" value="O-ANTIGEN TRANSPORTER-RELATED"/>
    <property type="match status" value="1"/>
</dbReference>